<dbReference type="InterPro" id="IPR018165">
    <property type="entry name" value="Ala-tRNA-synth_IIc_core"/>
</dbReference>
<evidence type="ECO:0000256" key="11">
    <source>
        <dbReference type="ARBA" id="ARBA00023146"/>
    </source>
</evidence>
<name>F8L6G2_SIMNZ</name>
<evidence type="ECO:0000256" key="6">
    <source>
        <dbReference type="ARBA" id="ARBA00022741"/>
    </source>
</evidence>
<dbReference type="InterPro" id="IPR002318">
    <property type="entry name" value="Ala-tRNA-lgiase_IIc"/>
</dbReference>
<dbReference type="EMBL" id="FR872582">
    <property type="protein sequence ID" value="CCB88295.1"/>
    <property type="molecule type" value="Genomic_DNA"/>
</dbReference>
<dbReference type="Pfam" id="PF01411">
    <property type="entry name" value="tRNA-synt_2c"/>
    <property type="match status" value="1"/>
</dbReference>
<dbReference type="GO" id="GO:0005829">
    <property type="term" value="C:cytosol"/>
    <property type="evidence" value="ECO:0007669"/>
    <property type="project" value="TreeGrafter"/>
</dbReference>
<dbReference type="PROSITE" id="PS50860">
    <property type="entry name" value="AA_TRNA_LIGASE_II_ALA"/>
    <property type="match status" value="1"/>
</dbReference>
<dbReference type="FunFam" id="2.40.30.130:FF:000001">
    <property type="entry name" value="Alanine--tRNA ligase"/>
    <property type="match status" value="1"/>
</dbReference>
<dbReference type="GO" id="GO:0000049">
    <property type="term" value="F:tRNA binding"/>
    <property type="evidence" value="ECO:0007669"/>
    <property type="project" value="UniProtKB-KW"/>
</dbReference>
<dbReference type="PANTHER" id="PTHR11777">
    <property type="entry name" value="ALANYL-TRNA SYNTHETASE"/>
    <property type="match status" value="1"/>
</dbReference>
<dbReference type="HAMAP" id="MF_00036_B">
    <property type="entry name" value="Ala_tRNA_synth_B"/>
    <property type="match status" value="1"/>
</dbReference>
<dbReference type="Pfam" id="PF07973">
    <property type="entry name" value="tRNA_SAD"/>
    <property type="match status" value="1"/>
</dbReference>
<dbReference type="InterPro" id="IPR023033">
    <property type="entry name" value="Ala_tRNA_ligase_euk/bac"/>
</dbReference>
<keyword evidence="8 12" id="KW-0067">ATP-binding</keyword>
<dbReference type="FunFam" id="3.30.980.10:FF:000004">
    <property type="entry name" value="Alanine--tRNA ligase, cytoplasmic"/>
    <property type="match status" value="1"/>
</dbReference>
<keyword evidence="16" id="KW-1185">Reference proteome</keyword>
<dbReference type="Pfam" id="PF02272">
    <property type="entry name" value="DHHA1"/>
    <property type="match status" value="1"/>
</dbReference>
<keyword evidence="2 12" id="KW-0963">Cytoplasm</keyword>
<dbReference type="InterPro" id="IPR009000">
    <property type="entry name" value="Transl_B-barrel_sf"/>
</dbReference>
<keyword evidence="11 12" id="KW-0030">Aminoacyl-tRNA synthetase</keyword>
<dbReference type="FunFam" id="3.30.930.10:FF:000004">
    <property type="entry name" value="Alanine--tRNA ligase"/>
    <property type="match status" value="1"/>
</dbReference>
<dbReference type="RefSeq" id="WP_013942762.1">
    <property type="nucleotide sequence ID" value="NC_015713.1"/>
</dbReference>
<evidence type="ECO:0000256" key="1">
    <source>
        <dbReference type="ARBA" id="ARBA00008226"/>
    </source>
</evidence>
<protein>
    <recommendedName>
        <fullName evidence="12">Alanine--tRNA ligase</fullName>
        <ecNumber evidence="12">6.1.1.7</ecNumber>
    </recommendedName>
    <alternativeName>
        <fullName evidence="12">Alanyl-tRNA synthetase</fullName>
        <shortName evidence="12">AlaRS</shortName>
    </alternativeName>
</protein>
<evidence type="ECO:0000259" key="14">
    <source>
        <dbReference type="PROSITE" id="PS50860"/>
    </source>
</evidence>
<dbReference type="AlphaFoldDB" id="F8L6G2"/>
<dbReference type="SUPFAM" id="SSF50447">
    <property type="entry name" value="Translation proteins"/>
    <property type="match status" value="1"/>
</dbReference>
<keyword evidence="5 12" id="KW-0479">Metal-binding</keyword>
<keyword evidence="7 12" id="KW-0862">Zinc</keyword>
<dbReference type="STRING" id="331113.SNE_A04180"/>
<dbReference type="InterPro" id="IPR050058">
    <property type="entry name" value="Ala-tRNA_ligase"/>
</dbReference>
<evidence type="ECO:0000256" key="12">
    <source>
        <dbReference type="HAMAP-Rule" id="MF_00036"/>
    </source>
</evidence>
<reference evidence="15 16" key="1">
    <citation type="journal article" date="2011" name="Mol. Biol. Evol.">
        <title>Unity in variety--the pan-genome of the Chlamydiae.</title>
        <authorList>
            <person name="Collingro A."/>
            <person name="Tischler P."/>
            <person name="Weinmaier T."/>
            <person name="Penz T."/>
            <person name="Heinz E."/>
            <person name="Brunham R.C."/>
            <person name="Read T.D."/>
            <person name="Bavoil P.M."/>
            <person name="Sachse K."/>
            <person name="Kahane S."/>
            <person name="Friedman M.G."/>
            <person name="Rattei T."/>
            <person name="Myers G.S."/>
            <person name="Horn M."/>
        </authorList>
    </citation>
    <scope>NUCLEOTIDE SEQUENCE [LARGE SCALE GENOMIC DNA]</scope>
    <source>
        <strain evidence="16">ATCC VR-1471 / Z</strain>
    </source>
</reference>
<keyword evidence="13" id="KW-0175">Coiled coil</keyword>
<dbReference type="Gene3D" id="3.10.310.40">
    <property type="match status" value="1"/>
</dbReference>
<feature type="binding site" evidence="12">
    <location>
        <position position="570"/>
    </location>
    <ligand>
        <name>Zn(2+)</name>
        <dbReference type="ChEBI" id="CHEBI:29105"/>
    </ligand>
</feature>
<feature type="binding site" evidence="12">
    <location>
        <position position="669"/>
    </location>
    <ligand>
        <name>Zn(2+)</name>
        <dbReference type="ChEBI" id="CHEBI:29105"/>
    </ligand>
</feature>
<evidence type="ECO:0000313" key="16">
    <source>
        <dbReference type="Proteomes" id="UP000000496"/>
    </source>
</evidence>
<keyword evidence="6 12" id="KW-0547">Nucleotide-binding</keyword>
<dbReference type="Gene3D" id="3.30.54.20">
    <property type="match status" value="1"/>
</dbReference>
<dbReference type="SMART" id="SM00863">
    <property type="entry name" value="tRNA_SAD"/>
    <property type="match status" value="1"/>
</dbReference>
<dbReference type="Gene3D" id="2.40.30.130">
    <property type="match status" value="1"/>
</dbReference>
<organism evidence="15 16">
    <name type="scientific">Simkania negevensis (strain ATCC VR-1471 / DSM 27360 / Z)</name>
    <dbReference type="NCBI Taxonomy" id="331113"/>
    <lineage>
        <taxon>Bacteria</taxon>
        <taxon>Pseudomonadati</taxon>
        <taxon>Chlamydiota</taxon>
        <taxon>Chlamydiia</taxon>
        <taxon>Parachlamydiales</taxon>
        <taxon>Simkaniaceae</taxon>
        <taxon>Simkania</taxon>
    </lineage>
</organism>
<evidence type="ECO:0000256" key="5">
    <source>
        <dbReference type="ARBA" id="ARBA00022723"/>
    </source>
</evidence>
<comment type="cofactor">
    <cofactor evidence="12">
        <name>Zn(2+)</name>
        <dbReference type="ChEBI" id="CHEBI:29105"/>
    </cofactor>
    <text evidence="12">Binds 1 zinc ion per subunit.</text>
</comment>
<dbReference type="GO" id="GO:0006419">
    <property type="term" value="P:alanyl-tRNA aminoacylation"/>
    <property type="evidence" value="ECO:0007669"/>
    <property type="project" value="UniProtKB-UniRule"/>
</dbReference>
<dbReference type="CDD" id="cd00673">
    <property type="entry name" value="AlaRS_core"/>
    <property type="match status" value="1"/>
</dbReference>
<proteinExistence type="inferred from homology"/>
<evidence type="ECO:0000256" key="8">
    <source>
        <dbReference type="ARBA" id="ARBA00022840"/>
    </source>
</evidence>
<evidence type="ECO:0000256" key="4">
    <source>
        <dbReference type="ARBA" id="ARBA00022598"/>
    </source>
</evidence>
<accession>F8L6G2</accession>
<feature type="binding site" evidence="12">
    <location>
        <position position="673"/>
    </location>
    <ligand>
        <name>Zn(2+)</name>
        <dbReference type="ChEBI" id="CHEBI:29105"/>
    </ligand>
</feature>
<dbReference type="GO" id="GO:0005524">
    <property type="term" value="F:ATP binding"/>
    <property type="evidence" value="ECO:0007669"/>
    <property type="project" value="UniProtKB-UniRule"/>
</dbReference>
<dbReference type="PRINTS" id="PR00980">
    <property type="entry name" value="TRNASYNTHALA"/>
</dbReference>
<dbReference type="InterPro" id="IPR045864">
    <property type="entry name" value="aa-tRNA-synth_II/BPL/LPL"/>
</dbReference>
<feature type="coiled-coil region" evidence="13">
    <location>
        <begin position="728"/>
        <end position="774"/>
    </location>
</feature>
<dbReference type="Gene3D" id="3.30.980.10">
    <property type="entry name" value="Threonyl-trna Synthetase, Chain A, domain 2"/>
    <property type="match status" value="1"/>
</dbReference>
<dbReference type="SUPFAM" id="SSF101353">
    <property type="entry name" value="Putative anticodon-binding domain of alanyl-tRNA synthetase (AlaRS)"/>
    <property type="match status" value="1"/>
</dbReference>
<dbReference type="HOGENOM" id="CLU_004485_1_1_0"/>
<dbReference type="Proteomes" id="UP000000496">
    <property type="component" value="Chromosome gsn.131"/>
</dbReference>
<dbReference type="SUPFAM" id="SSF55186">
    <property type="entry name" value="ThrRS/AlaRS common domain"/>
    <property type="match status" value="1"/>
</dbReference>
<dbReference type="Gene3D" id="3.30.930.10">
    <property type="entry name" value="Bira Bifunctional Protein, Domain 2"/>
    <property type="match status" value="1"/>
</dbReference>
<dbReference type="eggNOG" id="COG0013">
    <property type="taxonomic scope" value="Bacteria"/>
</dbReference>
<dbReference type="InterPro" id="IPR018163">
    <property type="entry name" value="Thr/Ala-tRNA-synth_IIc_edit"/>
</dbReference>
<dbReference type="PANTHER" id="PTHR11777:SF9">
    <property type="entry name" value="ALANINE--TRNA LIGASE, CYTOPLASMIC"/>
    <property type="match status" value="1"/>
</dbReference>
<evidence type="ECO:0000256" key="3">
    <source>
        <dbReference type="ARBA" id="ARBA00022555"/>
    </source>
</evidence>
<dbReference type="InterPro" id="IPR018162">
    <property type="entry name" value="Ala-tRNA-ligase_IIc_anticod-bd"/>
</dbReference>
<dbReference type="InterPro" id="IPR012947">
    <property type="entry name" value="tRNA_SAD"/>
</dbReference>
<dbReference type="OrthoDB" id="9803884at2"/>
<keyword evidence="9 12" id="KW-0694">RNA-binding</keyword>
<dbReference type="KEGG" id="sng:SNE_A04180"/>
<feature type="binding site" evidence="12">
    <location>
        <position position="566"/>
    </location>
    <ligand>
        <name>Zn(2+)</name>
        <dbReference type="ChEBI" id="CHEBI:29105"/>
    </ligand>
</feature>
<comment type="function">
    <text evidence="12">Catalyzes the attachment of alanine to tRNA(Ala) in a two-step reaction: alanine is first activated by ATP to form Ala-AMP and then transferred to the acceptor end of tRNA(Ala). Also edits incorrectly charged Ser-tRNA(Ala) and Gly-tRNA(Ala) via its editing domain.</text>
</comment>
<dbReference type="InterPro" id="IPR003156">
    <property type="entry name" value="DHHA1_dom"/>
</dbReference>
<dbReference type="EC" id="6.1.1.7" evidence="12"/>
<dbReference type="GO" id="GO:0008270">
    <property type="term" value="F:zinc ion binding"/>
    <property type="evidence" value="ECO:0007669"/>
    <property type="project" value="UniProtKB-UniRule"/>
</dbReference>
<sequence>MLSQEVRKKFLQYFKEKGHAVVPSSPTVPHEDPTLLFINAGMNQFKDVFLGKTSRDYTRAASSQKCIRVGGKHNDLDNVGHTKRHITFFEMLGNFSFGDYFKKEAIVFAWEVATSIFNFPEEKLFVSVYEKDDEAYELWKEIIDEKKISRIGEKDNFWAMGDTGPCGPCSELFFDRGPEYGSARAVHEDVDGERFLEFWNLVFMQYNRDPSGKLKELPKQSVDTGAGLERVLALMMNVPSVFQTDILGMLIKEVEKIAHRKYDPKDTKHAPAFHVIADHIRSLSFAIADGAQPSNIERGYVLRKILRRAVRYGRMLGLNKPFLASVLPRLIDTMGDDFHELKTAQDRIAEILTVEEESFLQTLHRGGNILSAIIDHAQKSSKKEISGEEAFKLKDTYGFPLEEILLIAKDSGLSVNLDQYQILEEQAKERSRQSKQSYEHKVESTIYEDFVAHHGTSEFVGYEQVEVEATIKGLFVDGKSVKMMEAGQEGLVILDETPFYAEKGGQVGDIGRLIHEKAHFIVKDTQSPFQGVIAHIGLLESGVLLVGEPVNAEINAKRRAEIEKHHTATHLLHYALQQVLGPHIRQAGSLVEADRLRFDFNHHKALTNEELRDIERLVNQKIWESPTLKSYELSFEDVQKHPEIKQFFGEKYGKVVRVVDIDHYSKELCGGTHVTSLGTIGCFRIAKEGSIAKGVRRIEAVTGPKAEEMRYNIEDQLFNLSSLLKSNLPKLDETVKSLIKENEKLKEQALFARKRELSDLADSLMEKVKQINNISILSAVVEVSKKEMTDLGSDLISRMKSGIVLLCQIEEDKCQLLLRVSPDLVERGIHADQLIKELAGSIEGSGGGKKEAAQAGGKNPKGVVIAFDKIKEILETD</sequence>
<comment type="domain">
    <text evidence="12">Consists of three domains; the N-terminal catalytic domain, the editing domain and the C-terminal C-Ala domain. The editing domain removes incorrectly charged amino acids, while the C-Ala domain, along with tRNA(Ala), serves as a bridge to cooperatively bring together the editing and aminoacylation centers thus stimulating deacylation of misacylated tRNAs.</text>
</comment>
<evidence type="ECO:0000256" key="7">
    <source>
        <dbReference type="ARBA" id="ARBA00022833"/>
    </source>
</evidence>
<dbReference type="GO" id="GO:0002161">
    <property type="term" value="F:aminoacyl-tRNA deacylase activity"/>
    <property type="evidence" value="ECO:0007669"/>
    <property type="project" value="TreeGrafter"/>
</dbReference>
<dbReference type="InterPro" id="IPR018164">
    <property type="entry name" value="Ala-tRNA-synth_IIc_N"/>
</dbReference>
<evidence type="ECO:0000256" key="2">
    <source>
        <dbReference type="ARBA" id="ARBA00022490"/>
    </source>
</evidence>
<keyword evidence="3 12" id="KW-0820">tRNA-binding</keyword>
<evidence type="ECO:0000313" key="15">
    <source>
        <dbReference type="EMBL" id="CCB88295.1"/>
    </source>
</evidence>
<gene>
    <name evidence="12 15" type="primary">alaS</name>
    <name evidence="15" type="ordered locus">SNE_A04180</name>
</gene>
<evidence type="ECO:0000256" key="13">
    <source>
        <dbReference type="SAM" id="Coils"/>
    </source>
</evidence>
<keyword evidence="10 12" id="KW-0648">Protein biosynthesis</keyword>
<evidence type="ECO:0000256" key="10">
    <source>
        <dbReference type="ARBA" id="ARBA00022917"/>
    </source>
</evidence>
<feature type="domain" description="Alanyl-transfer RNA synthetases family profile" evidence="14">
    <location>
        <begin position="1"/>
        <end position="712"/>
    </location>
</feature>
<comment type="similarity">
    <text evidence="1 12">Belongs to the class-II aminoacyl-tRNA synthetase family.</text>
</comment>
<dbReference type="GO" id="GO:0004813">
    <property type="term" value="F:alanine-tRNA ligase activity"/>
    <property type="evidence" value="ECO:0007669"/>
    <property type="project" value="UniProtKB-UniRule"/>
</dbReference>
<keyword evidence="4 12" id="KW-0436">Ligase</keyword>
<dbReference type="SUPFAM" id="SSF55681">
    <property type="entry name" value="Class II aaRS and biotin synthetases"/>
    <property type="match status" value="1"/>
</dbReference>
<comment type="catalytic activity">
    <reaction evidence="12">
        <text>tRNA(Ala) + L-alanine + ATP = L-alanyl-tRNA(Ala) + AMP + diphosphate</text>
        <dbReference type="Rhea" id="RHEA:12540"/>
        <dbReference type="Rhea" id="RHEA-COMP:9657"/>
        <dbReference type="Rhea" id="RHEA-COMP:9923"/>
        <dbReference type="ChEBI" id="CHEBI:30616"/>
        <dbReference type="ChEBI" id="CHEBI:33019"/>
        <dbReference type="ChEBI" id="CHEBI:57972"/>
        <dbReference type="ChEBI" id="CHEBI:78442"/>
        <dbReference type="ChEBI" id="CHEBI:78497"/>
        <dbReference type="ChEBI" id="CHEBI:456215"/>
        <dbReference type="EC" id="6.1.1.7"/>
    </reaction>
</comment>
<comment type="subcellular location">
    <subcellularLocation>
        <location evidence="12">Cytoplasm</location>
    </subcellularLocation>
</comment>
<dbReference type="NCBIfam" id="TIGR00344">
    <property type="entry name" value="alaS"/>
    <property type="match status" value="1"/>
</dbReference>
<evidence type="ECO:0000256" key="9">
    <source>
        <dbReference type="ARBA" id="ARBA00022884"/>
    </source>
</evidence>
<dbReference type="FunFam" id="3.10.310.40:FF:000001">
    <property type="entry name" value="Alanine--tRNA ligase"/>
    <property type="match status" value="1"/>
</dbReference>